<keyword evidence="12 15" id="KW-0503">Monooxygenase</keyword>
<dbReference type="Gene3D" id="1.10.630.10">
    <property type="entry name" value="Cytochrome P450"/>
    <property type="match status" value="1"/>
</dbReference>
<keyword evidence="7 14" id="KW-0479">Metal-binding</keyword>
<evidence type="ECO:0000313" key="18">
    <source>
        <dbReference type="Proteomes" id="UP001200034"/>
    </source>
</evidence>
<dbReference type="SUPFAM" id="SSF48264">
    <property type="entry name" value="Cytochrome P450"/>
    <property type="match status" value="1"/>
</dbReference>
<gene>
    <name evidence="17" type="ORF">KR093_011701</name>
</gene>
<dbReference type="PROSITE" id="PS00086">
    <property type="entry name" value="CYTOCHROME_P450"/>
    <property type="match status" value="1"/>
</dbReference>
<evidence type="ECO:0000313" key="17">
    <source>
        <dbReference type="EMBL" id="KAH8372472.1"/>
    </source>
</evidence>
<dbReference type="Proteomes" id="UP001200034">
    <property type="component" value="Unassembled WGS sequence"/>
</dbReference>
<keyword evidence="13 16" id="KW-0472">Membrane</keyword>
<dbReference type="EMBL" id="JAJJHW010002585">
    <property type="protein sequence ID" value="KAH8372472.1"/>
    <property type="molecule type" value="Genomic_DNA"/>
</dbReference>
<evidence type="ECO:0000256" key="1">
    <source>
        <dbReference type="ARBA" id="ARBA00001971"/>
    </source>
</evidence>
<comment type="similarity">
    <text evidence="5 15">Belongs to the cytochrome P450 family.</text>
</comment>
<evidence type="ECO:0000256" key="11">
    <source>
        <dbReference type="ARBA" id="ARBA00023004"/>
    </source>
</evidence>
<dbReference type="PRINTS" id="PR00385">
    <property type="entry name" value="P450"/>
</dbReference>
<dbReference type="InterPro" id="IPR036396">
    <property type="entry name" value="Cyt_P450_sf"/>
</dbReference>
<comment type="caution">
    <text evidence="17">The sequence shown here is derived from an EMBL/GenBank/DDBJ whole genome shotgun (WGS) entry which is preliminary data.</text>
</comment>
<dbReference type="CDD" id="cd11056">
    <property type="entry name" value="CYP6-like"/>
    <property type="match status" value="1"/>
</dbReference>
<keyword evidence="8" id="KW-0256">Endoplasmic reticulum</keyword>
<keyword evidence="16" id="KW-0812">Transmembrane</keyword>
<dbReference type="PANTHER" id="PTHR24292:SF54">
    <property type="entry name" value="CYP9F3-RELATED"/>
    <property type="match status" value="1"/>
</dbReference>
<evidence type="ECO:0000256" key="15">
    <source>
        <dbReference type="RuleBase" id="RU000461"/>
    </source>
</evidence>
<dbReference type="GO" id="GO:0016705">
    <property type="term" value="F:oxidoreductase activity, acting on paired donors, with incorporation or reduction of molecular oxygen"/>
    <property type="evidence" value="ECO:0007669"/>
    <property type="project" value="InterPro"/>
</dbReference>
<dbReference type="PRINTS" id="PR00465">
    <property type="entry name" value="EP450IV"/>
</dbReference>
<keyword evidence="11 14" id="KW-0408">Iron</keyword>
<comment type="cofactor">
    <cofactor evidence="1 14">
        <name>heme</name>
        <dbReference type="ChEBI" id="CHEBI:30413"/>
    </cofactor>
</comment>
<dbReference type="FunFam" id="1.10.630.10:FF:000042">
    <property type="entry name" value="Cytochrome P450"/>
    <property type="match status" value="1"/>
</dbReference>
<dbReference type="InterPro" id="IPR017972">
    <property type="entry name" value="Cyt_P450_CS"/>
</dbReference>
<keyword evidence="10 15" id="KW-0560">Oxidoreductase</keyword>
<sequence>KMGSLFILTIVGVLFLCFYKWLTARHDEFIKRGLPFEKPLPFVGNNLDIFLGRSSFQKLIAEFYARTRQHKLVGFFNFRTPTIQLNDPEIIKKITIKDFDHFPNHQAFFVTEERLVNDMLSIMKDQRWKHMRNTLTPVFTAAKMRTMFGLMNESFAECMEHLDKQGSGAKPGEGFELEMKEVCNRLSNDLIATTAFGLKVSSYKEPNNEFFKIGQSIAFFRGKAIYKFLLSNTLPNVFKLLGFSIFDQSKTDYFIRLVIDAMKQREQNNIVRPDMIQLLMEAKKESAEKWTDDELVAQCFIFFFAAFENNASLICTTSYELLLNPDVQQRLYEEIKEVHESLKGQSLNYDVVMKMKYMDMVVSESLRKWALAAATDRICSKDYTLKDDDDSVIFEFKKGDRINIPIGGLHWDDRFFPNPQKFDPERFSDENKDNLVPYTYLPFGAGPRNCIGNRYALMQAKAMIYNLLLKYKIERSPKTVSNLMNDARGFQLTPQSGYWVHLVPR</sequence>
<evidence type="ECO:0000256" key="9">
    <source>
        <dbReference type="ARBA" id="ARBA00022848"/>
    </source>
</evidence>
<dbReference type="GO" id="GO:0020037">
    <property type="term" value="F:heme binding"/>
    <property type="evidence" value="ECO:0007669"/>
    <property type="project" value="InterPro"/>
</dbReference>
<evidence type="ECO:0000256" key="10">
    <source>
        <dbReference type="ARBA" id="ARBA00023002"/>
    </source>
</evidence>
<organism evidence="17 18">
    <name type="scientific">Drosophila rubida</name>
    <dbReference type="NCBI Taxonomy" id="30044"/>
    <lineage>
        <taxon>Eukaryota</taxon>
        <taxon>Metazoa</taxon>
        <taxon>Ecdysozoa</taxon>
        <taxon>Arthropoda</taxon>
        <taxon>Hexapoda</taxon>
        <taxon>Insecta</taxon>
        <taxon>Pterygota</taxon>
        <taxon>Neoptera</taxon>
        <taxon>Endopterygota</taxon>
        <taxon>Diptera</taxon>
        <taxon>Brachycera</taxon>
        <taxon>Muscomorpha</taxon>
        <taxon>Ephydroidea</taxon>
        <taxon>Drosophilidae</taxon>
        <taxon>Drosophila</taxon>
    </lineage>
</organism>
<dbReference type="InterPro" id="IPR050476">
    <property type="entry name" value="Insect_CytP450_Detox"/>
</dbReference>
<evidence type="ECO:0000256" key="5">
    <source>
        <dbReference type="ARBA" id="ARBA00010617"/>
    </source>
</evidence>
<feature type="non-terminal residue" evidence="17">
    <location>
        <position position="505"/>
    </location>
</feature>
<protein>
    <recommendedName>
        <fullName evidence="19">Cytochrome P450 9b2</fullName>
    </recommendedName>
</protein>
<dbReference type="GO" id="GO:0004497">
    <property type="term" value="F:monooxygenase activity"/>
    <property type="evidence" value="ECO:0007669"/>
    <property type="project" value="UniProtKB-KW"/>
</dbReference>
<keyword evidence="9" id="KW-0492">Microsome</keyword>
<feature type="transmembrane region" description="Helical" evidence="16">
    <location>
        <begin position="6"/>
        <end position="22"/>
    </location>
</feature>
<name>A0AAD4PMD0_9MUSC</name>
<reference evidence="17" key="1">
    <citation type="journal article" date="2021" name="Mol. Ecol. Resour.">
        <title>Phylogenomic analyses of the genus Drosophila reveals genomic signals of climate adaptation.</title>
        <authorList>
            <person name="Li F."/>
            <person name="Rane R.V."/>
            <person name="Luria V."/>
            <person name="Xiong Z."/>
            <person name="Chen J."/>
            <person name="Li Z."/>
            <person name="Catullo R.A."/>
            <person name="Griffin P.C."/>
            <person name="Schiffer M."/>
            <person name="Pearce S."/>
            <person name="Lee S.F."/>
            <person name="McElroy K."/>
            <person name="Stocker A."/>
            <person name="Shirriffs J."/>
            <person name="Cockerell F."/>
            <person name="Coppin C."/>
            <person name="Sgro C.M."/>
            <person name="Karger A."/>
            <person name="Cain J.W."/>
            <person name="Weber J.A."/>
            <person name="Santpere G."/>
            <person name="Kirschner M.W."/>
            <person name="Hoffmann A.A."/>
            <person name="Oakeshott J.G."/>
            <person name="Zhang G."/>
        </authorList>
    </citation>
    <scope>NUCLEOTIDE SEQUENCE</scope>
    <source>
        <strain evidence="17">BGI-SZ-2011g</strain>
    </source>
</reference>
<comment type="subcellular location">
    <subcellularLocation>
        <location evidence="4">Endoplasmic reticulum membrane</location>
        <topology evidence="4">Peripheral membrane protein</topology>
    </subcellularLocation>
    <subcellularLocation>
        <location evidence="3">Microsome membrane</location>
        <topology evidence="3">Peripheral membrane protein</topology>
    </subcellularLocation>
</comment>
<dbReference type="AlphaFoldDB" id="A0AAD4PMD0"/>
<evidence type="ECO:0000256" key="4">
    <source>
        <dbReference type="ARBA" id="ARBA00004406"/>
    </source>
</evidence>
<evidence type="ECO:0000256" key="13">
    <source>
        <dbReference type="ARBA" id="ARBA00023136"/>
    </source>
</evidence>
<dbReference type="InterPro" id="IPR002403">
    <property type="entry name" value="Cyt_P450_E_grp-IV"/>
</dbReference>
<evidence type="ECO:0008006" key="19">
    <source>
        <dbReference type="Google" id="ProtNLM"/>
    </source>
</evidence>
<accession>A0AAD4PMD0</accession>
<evidence type="ECO:0000256" key="12">
    <source>
        <dbReference type="ARBA" id="ARBA00023033"/>
    </source>
</evidence>
<evidence type="ECO:0000256" key="7">
    <source>
        <dbReference type="ARBA" id="ARBA00022723"/>
    </source>
</evidence>
<evidence type="ECO:0000256" key="2">
    <source>
        <dbReference type="ARBA" id="ARBA00003690"/>
    </source>
</evidence>
<comment type="function">
    <text evidence="2">May be involved in the metabolism of insect hormones and in the breakdown of synthetic insecticides.</text>
</comment>
<dbReference type="PANTHER" id="PTHR24292">
    <property type="entry name" value="CYTOCHROME P450"/>
    <property type="match status" value="1"/>
</dbReference>
<dbReference type="GO" id="GO:0005506">
    <property type="term" value="F:iron ion binding"/>
    <property type="evidence" value="ECO:0007669"/>
    <property type="project" value="InterPro"/>
</dbReference>
<feature type="binding site" description="axial binding residue" evidence="14">
    <location>
        <position position="450"/>
    </location>
    <ligand>
        <name>heme</name>
        <dbReference type="ChEBI" id="CHEBI:30413"/>
    </ligand>
    <ligandPart>
        <name>Fe</name>
        <dbReference type="ChEBI" id="CHEBI:18248"/>
    </ligandPart>
</feature>
<keyword evidence="16" id="KW-1133">Transmembrane helix</keyword>
<evidence type="ECO:0000256" key="16">
    <source>
        <dbReference type="SAM" id="Phobius"/>
    </source>
</evidence>
<evidence type="ECO:0000256" key="6">
    <source>
        <dbReference type="ARBA" id="ARBA00022617"/>
    </source>
</evidence>
<evidence type="ECO:0000256" key="8">
    <source>
        <dbReference type="ARBA" id="ARBA00022824"/>
    </source>
</evidence>
<proteinExistence type="inferred from homology"/>
<evidence type="ECO:0000256" key="14">
    <source>
        <dbReference type="PIRSR" id="PIRSR602403-1"/>
    </source>
</evidence>
<dbReference type="Pfam" id="PF00067">
    <property type="entry name" value="p450"/>
    <property type="match status" value="1"/>
</dbReference>
<dbReference type="InterPro" id="IPR001128">
    <property type="entry name" value="Cyt_P450"/>
</dbReference>
<dbReference type="GO" id="GO:0005789">
    <property type="term" value="C:endoplasmic reticulum membrane"/>
    <property type="evidence" value="ECO:0007669"/>
    <property type="project" value="UniProtKB-SubCell"/>
</dbReference>
<evidence type="ECO:0000256" key="3">
    <source>
        <dbReference type="ARBA" id="ARBA00004174"/>
    </source>
</evidence>
<keyword evidence="6 14" id="KW-0349">Heme</keyword>
<keyword evidence="18" id="KW-1185">Reference proteome</keyword>